<dbReference type="PIRSF" id="PIRSF000167">
    <property type="entry name" value="HemN"/>
    <property type="match status" value="1"/>
</dbReference>
<dbReference type="InterPro" id="IPR006638">
    <property type="entry name" value="Elp3/MiaA/NifB-like_rSAM"/>
</dbReference>
<dbReference type="EC" id="1.3.98.3" evidence="14"/>
<keyword evidence="19" id="KW-1185">Reference proteome</keyword>
<dbReference type="SUPFAM" id="SSF102114">
    <property type="entry name" value="Radical SAM enzymes"/>
    <property type="match status" value="1"/>
</dbReference>
<evidence type="ECO:0000256" key="13">
    <source>
        <dbReference type="ARBA" id="ARBA00048321"/>
    </source>
</evidence>
<evidence type="ECO:0000256" key="11">
    <source>
        <dbReference type="ARBA" id="ARBA00023014"/>
    </source>
</evidence>
<feature type="binding site" evidence="16">
    <location>
        <position position="61"/>
    </location>
    <ligand>
        <name>[4Fe-4S] cluster</name>
        <dbReference type="ChEBI" id="CHEBI:49883"/>
        <note>4Fe-4S-S-AdoMet</note>
    </ligand>
</feature>
<dbReference type="Gene3D" id="1.10.10.920">
    <property type="match status" value="1"/>
</dbReference>
<feature type="binding site" evidence="15">
    <location>
        <position position="51"/>
    </location>
    <ligand>
        <name>S-adenosyl-L-methionine</name>
        <dbReference type="ChEBI" id="CHEBI:59789"/>
        <label>1</label>
    </ligand>
</feature>
<dbReference type="GO" id="GO:0051539">
    <property type="term" value="F:4 iron, 4 sulfur cluster binding"/>
    <property type="evidence" value="ECO:0007669"/>
    <property type="project" value="UniProtKB-KW"/>
</dbReference>
<accession>A0A916ZRE2</accession>
<organism evidence="18 19">
    <name type="scientific">Psychroflexus salis</name>
    <dbReference type="NCBI Taxonomy" id="1526574"/>
    <lineage>
        <taxon>Bacteria</taxon>
        <taxon>Pseudomonadati</taxon>
        <taxon>Bacteroidota</taxon>
        <taxon>Flavobacteriia</taxon>
        <taxon>Flavobacteriales</taxon>
        <taxon>Flavobacteriaceae</taxon>
        <taxon>Psychroflexus</taxon>
    </lineage>
</organism>
<dbReference type="InterPro" id="IPR004558">
    <property type="entry name" value="Coprogen_oxidase_HemN"/>
</dbReference>
<feature type="binding site" evidence="15">
    <location>
        <position position="141"/>
    </location>
    <ligand>
        <name>S-adenosyl-L-methionine</name>
        <dbReference type="ChEBI" id="CHEBI:59789"/>
        <label>1</label>
    </ligand>
</feature>
<comment type="pathway">
    <text evidence="2 14">Porphyrin-containing compound metabolism; protoporphyrin-IX biosynthesis; protoporphyrinogen-IX from coproporphyrinogen-III (AdoMet route): step 1/1.</text>
</comment>
<keyword evidence="8 14" id="KW-0479">Metal-binding</keyword>
<feature type="binding site" evidence="15">
    <location>
        <position position="205"/>
    </location>
    <ligand>
        <name>S-adenosyl-L-methionine</name>
        <dbReference type="ChEBI" id="CHEBI:59789"/>
        <label>2</label>
    </ligand>
</feature>
<dbReference type="RefSeq" id="WP_188405701.1">
    <property type="nucleotide sequence ID" value="NZ_BMGL01000005.1"/>
</dbReference>
<dbReference type="SFLD" id="SFLDS00029">
    <property type="entry name" value="Radical_SAM"/>
    <property type="match status" value="1"/>
</dbReference>
<keyword evidence="5 14" id="KW-0004">4Fe-4S</keyword>
<dbReference type="PANTHER" id="PTHR13932">
    <property type="entry name" value="COPROPORPHYRINIGEN III OXIDASE"/>
    <property type="match status" value="1"/>
</dbReference>
<dbReference type="Gene3D" id="3.20.20.70">
    <property type="entry name" value="Aldolase class I"/>
    <property type="match status" value="1"/>
</dbReference>
<keyword evidence="12 14" id="KW-0627">Porphyrin biosynthesis</keyword>
<feature type="binding site" evidence="15">
    <location>
        <position position="108"/>
    </location>
    <ligand>
        <name>S-adenosyl-L-methionine</name>
        <dbReference type="ChEBI" id="CHEBI:59789"/>
        <label>1</label>
    </ligand>
</feature>
<dbReference type="InterPro" id="IPR007197">
    <property type="entry name" value="rSAM"/>
</dbReference>
<feature type="binding site" evidence="15">
    <location>
        <position position="180"/>
    </location>
    <ligand>
        <name>S-adenosyl-L-methionine</name>
        <dbReference type="ChEBI" id="CHEBI:59789"/>
        <label>2</label>
    </ligand>
</feature>
<feature type="domain" description="Radical SAM core" evidence="17">
    <location>
        <begin position="42"/>
        <end position="285"/>
    </location>
</feature>
<dbReference type="SMART" id="SM00729">
    <property type="entry name" value="Elp3"/>
    <property type="match status" value="1"/>
</dbReference>
<feature type="binding site" evidence="15">
    <location>
        <position position="326"/>
    </location>
    <ligand>
        <name>S-adenosyl-L-methionine</name>
        <dbReference type="ChEBI" id="CHEBI:59789"/>
        <label>1</label>
    </ligand>
</feature>
<evidence type="ECO:0000256" key="6">
    <source>
        <dbReference type="ARBA" id="ARBA00022490"/>
    </source>
</evidence>
<dbReference type="PANTHER" id="PTHR13932:SF6">
    <property type="entry name" value="OXYGEN-INDEPENDENT COPROPORPHYRINOGEN III OXIDASE"/>
    <property type="match status" value="1"/>
</dbReference>
<evidence type="ECO:0000256" key="3">
    <source>
        <dbReference type="ARBA" id="ARBA00005493"/>
    </source>
</evidence>
<dbReference type="GO" id="GO:0005737">
    <property type="term" value="C:cytoplasm"/>
    <property type="evidence" value="ECO:0007669"/>
    <property type="project" value="UniProtKB-SubCell"/>
</dbReference>
<dbReference type="GO" id="GO:0004109">
    <property type="term" value="F:coproporphyrinogen oxidase activity"/>
    <property type="evidence" value="ECO:0007669"/>
    <property type="project" value="InterPro"/>
</dbReference>
<dbReference type="InterPro" id="IPR058240">
    <property type="entry name" value="rSAM_sf"/>
</dbReference>
<feature type="binding site" evidence="16">
    <location>
        <position position="64"/>
    </location>
    <ligand>
        <name>[4Fe-4S] cluster</name>
        <dbReference type="ChEBI" id="CHEBI:49883"/>
        <note>4Fe-4S-S-AdoMet</note>
    </ligand>
</feature>
<comment type="caution">
    <text evidence="18">The sequence shown here is derived from an EMBL/GenBank/DDBJ whole genome shotgun (WGS) entry which is preliminary data.</text>
</comment>
<keyword evidence="10 14" id="KW-0408">Iron</keyword>
<dbReference type="AlphaFoldDB" id="A0A916ZRE2"/>
<reference evidence="18 19" key="1">
    <citation type="journal article" date="2014" name="Int. J. Syst. Evol. Microbiol.">
        <title>Complete genome sequence of Corynebacterium casei LMG S-19264T (=DSM 44701T), isolated from a smear-ripened cheese.</title>
        <authorList>
            <consortium name="US DOE Joint Genome Institute (JGI-PGF)"/>
            <person name="Walter F."/>
            <person name="Albersmeier A."/>
            <person name="Kalinowski J."/>
            <person name="Ruckert C."/>
        </authorList>
    </citation>
    <scope>NUCLEOTIDE SEQUENCE [LARGE SCALE GENOMIC DNA]</scope>
    <source>
        <strain evidence="18 19">CGMCC 1.12925</strain>
    </source>
</reference>
<evidence type="ECO:0000256" key="5">
    <source>
        <dbReference type="ARBA" id="ARBA00022485"/>
    </source>
</evidence>
<dbReference type="NCBIfam" id="TIGR00538">
    <property type="entry name" value="hemN"/>
    <property type="match status" value="1"/>
</dbReference>
<dbReference type="InterPro" id="IPR013785">
    <property type="entry name" value="Aldolase_TIM"/>
</dbReference>
<dbReference type="PROSITE" id="PS51918">
    <property type="entry name" value="RADICAL_SAM"/>
    <property type="match status" value="1"/>
</dbReference>
<evidence type="ECO:0000256" key="4">
    <source>
        <dbReference type="ARBA" id="ARBA00011245"/>
    </source>
</evidence>
<dbReference type="Proteomes" id="UP000599688">
    <property type="component" value="Unassembled WGS sequence"/>
</dbReference>
<name>A0A916ZRE2_9FLAO</name>
<comment type="subcellular location">
    <subcellularLocation>
        <location evidence="1 14">Cytoplasm</location>
    </subcellularLocation>
</comment>
<evidence type="ECO:0000256" key="15">
    <source>
        <dbReference type="PIRSR" id="PIRSR000167-1"/>
    </source>
</evidence>
<comment type="catalytic activity">
    <reaction evidence="13 14">
        <text>coproporphyrinogen III + 2 S-adenosyl-L-methionine = protoporphyrinogen IX + 2 5'-deoxyadenosine + 2 L-methionine + 2 CO2</text>
        <dbReference type="Rhea" id="RHEA:15425"/>
        <dbReference type="ChEBI" id="CHEBI:16526"/>
        <dbReference type="ChEBI" id="CHEBI:17319"/>
        <dbReference type="ChEBI" id="CHEBI:57307"/>
        <dbReference type="ChEBI" id="CHEBI:57309"/>
        <dbReference type="ChEBI" id="CHEBI:57844"/>
        <dbReference type="ChEBI" id="CHEBI:59789"/>
        <dbReference type="EC" id="1.3.98.3"/>
    </reaction>
</comment>
<keyword evidence="6 14" id="KW-0963">Cytoplasm</keyword>
<dbReference type="GO" id="GO:0051989">
    <property type="term" value="F:coproporphyrinogen dehydrogenase activity"/>
    <property type="evidence" value="ECO:0007669"/>
    <property type="project" value="UniProtKB-EC"/>
</dbReference>
<dbReference type="InterPro" id="IPR034505">
    <property type="entry name" value="Coproporphyrinogen-III_oxidase"/>
</dbReference>
<feature type="binding site" evidence="16">
    <location>
        <position position="57"/>
    </location>
    <ligand>
        <name>[4Fe-4S] cluster</name>
        <dbReference type="ChEBI" id="CHEBI:49883"/>
        <note>4Fe-4S-S-AdoMet</note>
    </ligand>
</feature>
<evidence type="ECO:0000259" key="17">
    <source>
        <dbReference type="PROSITE" id="PS51918"/>
    </source>
</evidence>
<evidence type="ECO:0000256" key="12">
    <source>
        <dbReference type="ARBA" id="ARBA00023244"/>
    </source>
</evidence>
<gene>
    <name evidence="18" type="primary">hemN</name>
    <name evidence="18" type="ORF">GCM10010831_09880</name>
</gene>
<dbReference type="SFLD" id="SFLDG01065">
    <property type="entry name" value="anaerobic_coproporphyrinogen-I"/>
    <property type="match status" value="1"/>
</dbReference>
<keyword evidence="11 14" id="KW-0411">Iron-sulfur</keyword>
<dbReference type="SFLD" id="SFLDG01082">
    <property type="entry name" value="B12-binding_domain_containing"/>
    <property type="match status" value="1"/>
</dbReference>
<evidence type="ECO:0000256" key="16">
    <source>
        <dbReference type="PIRSR" id="PIRSR000167-2"/>
    </source>
</evidence>
<feature type="binding site" evidence="15">
    <location>
        <position position="168"/>
    </location>
    <ligand>
        <name>S-adenosyl-L-methionine</name>
        <dbReference type="ChEBI" id="CHEBI:59789"/>
        <label>2</label>
    </ligand>
</feature>
<evidence type="ECO:0000256" key="1">
    <source>
        <dbReference type="ARBA" id="ARBA00004496"/>
    </source>
</evidence>
<dbReference type="EMBL" id="BMGL01000005">
    <property type="protein sequence ID" value="GGE10402.1"/>
    <property type="molecule type" value="Genomic_DNA"/>
</dbReference>
<evidence type="ECO:0000313" key="18">
    <source>
        <dbReference type="EMBL" id="GGE10402.1"/>
    </source>
</evidence>
<dbReference type="GO" id="GO:0046872">
    <property type="term" value="F:metal ion binding"/>
    <property type="evidence" value="ECO:0007669"/>
    <property type="project" value="UniProtKB-KW"/>
</dbReference>
<sequence length="450" mass="52082">MKNLIAKYNVPGPRYTSYPTVPYWEENQFSRWGWISSLTESVSENKPISLYIHLPFCESLCTFCACNKRITKQHSVESPYITAVLKEWRLYVETLGFMPIVEEIHLGGGTPTFFSPSNLRLLIDGIFDLAYKANHYEFSFEGHPNNTTEAHLEELYQLGFSRVSYGIQDYNPKVQKAINRIQPFTNVKTATETARKIGYSSVGHDLIFGLPFQSIEDIKFSIEKTVELKPDRIAFYSYAHTPWIKGNGQRGFKDQDLPSPENKRKQYEYGKALLEANGYFEIGMDHFALAKDPLFKAMKNKNLHRNFMGYTTTQAKQMIGLGVSAISDSWNAFAQNEKKLEDYYKHLNNNQLPVFRGHLLNKEDLLIRQHILNLMCKFETSWNKNEMYSIQMGDVLIALEEMEKDNLVKLSSNHIKVLDEGKTFIRNVCMAFDLRMKARTPKRKLFSMTI</sequence>
<dbReference type="GO" id="GO:0006782">
    <property type="term" value="P:protoporphyrinogen IX biosynthetic process"/>
    <property type="evidence" value="ECO:0007669"/>
    <property type="project" value="TreeGrafter"/>
</dbReference>
<protein>
    <recommendedName>
        <fullName evidence="14">Coproporphyrinogen-III oxidase</fullName>
        <ecNumber evidence="14">1.3.98.3</ecNumber>
    </recommendedName>
</protein>
<dbReference type="Pfam" id="PF04055">
    <property type="entry name" value="Radical_SAM"/>
    <property type="match status" value="1"/>
</dbReference>
<evidence type="ECO:0000256" key="2">
    <source>
        <dbReference type="ARBA" id="ARBA00004785"/>
    </source>
</evidence>
<evidence type="ECO:0000256" key="8">
    <source>
        <dbReference type="ARBA" id="ARBA00022723"/>
    </source>
</evidence>
<comment type="similarity">
    <text evidence="3 14">Belongs to the anaerobic coproporphyrinogen-III oxidase family.</text>
</comment>
<comment type="subunit">
    <text evidence="4">Monomer.</text>
</comment>
<keyword evidence="7 14" id="KW-0949">S-adenosyl-L-methionine</keyword>
<dbReference type="CDD" id="cd01335">
    <property type="entry name" value="Radical_SAM"/>
    <property type="match status" value="1"/>
</dbReference>
<evidence type="ECO:0000313" key="19">
    <source>
        <dbReference type="Proteomes" id="UP000599688"/>
    </source>
</evidence>
<feature type="binding site" evidence="15">
    <location>
        <position position="239"/>
    </location>
    <ligand>
        <name>S-adenosyl-L-methionine</name>
        <dbReference type="ChEBI" id="CHEBI:59789"/>
        <label>2</label>
    </ligand>
</feature>
<evidence type="ECO:0000256" key="9">
    <source>
        <dbReference type="ARBA" id="ARBA00023002"/>
    </source>
</evidence>
<comment type="cofactor">
    <cofactor evidence="14 16">
        <name>[4Fe-4S] cluster</name>
        <dbReference type="ChEBI" id="CHEBI:49883"/>
    </cofactor>
    <text evidence="14 16">Binds 1 [4Fe-4S] cluster. The cluster is coordinated with 3 cysteines and an exchangeable S-adenosyl-L-methionine.</text>
</comment>
<keyword evidence="9 14" id="KW-0560">Oxidoreductase</keyword>
<proteinExistence type="inferred from homology"/>
<evidence type="ECO:0000256" key="10">
    <source>
        <dbReference type="ARBA" id="ARBA00023004"/>
    </source>
</evidence>
<feature type="binding site" evidence="15">
    <location>
        <begin position="109"/>
        <end position="110"/>
    </location>
    <ligand>
        <name>S-adenosyl-L-methionine</name>
        <dbReference type="ChEBI" id="CHEBI:59789"/>
        <label>2</label>
    </ligand>
</feature>
<evidence type="ECO:0000256" key="14">
    <source>
        <dbReference type="PIRNR" id="PIRNR000167"/>
    </source>
</evidence>
<feature type="binding site" evidence="15">
    <location>
        <begin position="63"/>
        <end position="65"/>
    </location>
    <ligand>
        <name>S-adenosyl-L-methionine</name>
        <dbReference type="ChEBI" id="CHEBI:59789"/>
        <label>2</label>
    </ligand>
</feature>
<evidence type="ECO:0000256" key="7">
    <source>
        <dbReference type="ARBA" id="ARBA00022691"/>
    </source>
</evidence>